<sequence length="119" mass="13551">MESFESRVPFIGDGDKQLEETKIIWPKEDVRPLILVTHDEGTFSAHDGLKRLWMPIGEQPLRKNGQGRSVHVSDFLPYVTGRLALDEQKRNQYPDLPAEACVIINAGVQHDGWWTAQDL</sequence>
<organism evidence="1">
    <name type="scientific">Albugo laibachii Nc14</name>
    <dbReference type="NCBI Taxonomy" id="890382"/>
    <lineage>
        <taxon>Eukaryota</taxon>
        <taxon>Sar</taxon>
        <taxon>Stramenopiles</taxon>
        <taxon>Oomycota</taxon>
        <taxon>Peronosporomycetes</taxon>
        <taxon>Albuginales</taxon>
        <taxon>Albuginaceae</taxon>
        <taxon>Albugo</taxon>
    </lineage>
</organism>
<dbReference type="AlphaFoldDB" id="F0WUU1"/>
<protein>
    <submittedName>
        <fullName evidence="1">AlNc14C279G10089 protein</fullName>
    </submittedName>
</protein>
<dbReference type="HOGENOM" id="CLU_2065845_0_0_1"/>
<evidence type="ECO:0000313" key="1">
    <source>
        <dbReference type="EMBL" id="CCA25177.1"/>
    </source>
</evidence>
<name>F0WUU1_9STRA</name>
<proteinExistence type="predicted"/>
<reference evidence="1" key="1">
    <citation type="journal article" date="2011" name="PLoS Biol.">
        <title>Gene gain and loss during evolution of obligate parasitism in the white rust pathogen of Arabidopsis thaliana.</title>
        <authorList>
            <person name="Kemen E."/>
            <person name="Gardiner A."/>
            <person name="Schultz-Larsen T."/>
            <person name="Kemen A.C."/>
            <person name="Balmuth A.L."/>
            <person name="Robert-Seilaniantz A."/>
            <person name="Bailey K."/>
            <person name="Holub E."/>
            <person name="Studholme D.J."/>
            <person name="Maclean D."/>
            <person name="Jones J.D."/>
        </authorList>
    </citation>
    <scope>NUCLEOTIDE SEQUENCE</scope>
</reference>
<reference evidence="1" key="2">
    <citation type="submission" date="2011-02" db="EMBL/GenBank/DDBJ databases">
        <authorList>
            <person name="MacLean D."/>
        </authorList>
    </citation>
    <scope>NUCLEOTIDE SEQUENCE</scope>
</reference>
<accession>F0WUU1</accession>
<dbReference type="EMBL" id="FR824324">
    <property type="protein sequence ID" value="CCA25177.1"/>
    <property type="molecule type" value="Genomic_DNA"/>
</dbReference>
<gene>
    <name evidence="1" type="primary">AlNc14C279G10089</name>
    <name evidence="1" type="ORF">ALNC14_113210</name>
</gene>